<gene>
    <name evidence="7" type="ORF">FLT43_12835</name>
    <name evidence="6" type="ORF">M5W83_09165</name>
</gene>
<keyword evidence="9" id="KW-1185">Reference proteome</keyword>
<dbReference type="Proteomes" id="UP001209276">
    <property type="component" value="Unassembled WGS sequence"/>
</dbReference>
<evidence type="ECO:0000256" key="4">
    <source>
        <dbReference type="ARBA" id="ARBA00022840"/>
    </source>
</evidence>
<accession>A0AAP9J2R3</accession>
<evidence type="ECO:0000313" key="9">
    <source>
        <dbReference type="Proteomes" id="UP001209276"/>
    </source>
</evidence>
<evidence type="ECO:0000259" key="5">
    <source>
        <dbReference type="PROSITE" id="PS50893"/>
    </source>
</evidence>
<dbReference type="InterPro" id="IPR003439">
    <property type="entry name" value="ABC_transporter-like_ATP-bd"/>
</dbReference>
<dbReference type="AlphaFoldDB" id="A0AAP9J2R3"/>
<dbReference type="PROSITE" id="PS50893">
    <property type="entry name" value="ABC_TRANSPORTER_2"/>
    <property type="match status" value="1"/>
</dbReference>
<evidence type="ECO:0000256" key="2">
    <source>
        <dbReference type="ARBA" id="ARBA00022448"/>
    </source>
</evidence>
<evidence type="ECO:0000313" key="7">
    <source>
        <dbReference type="EMBL" id="QDM44273.1"/>
    </source>
</evidence>
<dbReference type="InterPro" id="IPR027417">
    <property type="entry name" value="P-loop_NTPase"/>
</dbReference>
<keyword evidence="4 7" id="KW-0067">ATP-binding</keyword>
<dbReference type="Pfam" id="PF00005">
    <property type="entry name" value="ABC_tran"/>
    <property type="match status" value="1"/>
</dbReference>
<dbReference type="GO" id="GO:0005524">
    <property type="term" value="F:ATP binding"/>
    <property type="evidence" value="ECO:0007669"/>
    <property type="project" value="UniProtKB-KW"/>
</dbReference>
<dbReference type="InterPro" id="IPR017911">
    <property type="entry name" value="MacB-like_ATP-bd"/>
</dbReference>
<dbReference type="RefSeq" id="WP_087444552.1">
    <property type="nucleotide sequence ID" value="NZ_CABMNB010000047.1"/>
</dbReference>
<name>A0AAP9J2R3_PANTH</name>
<dbReference type="EMBL" id="JAMDMM010000019">
    <property type="protein sequence ID" value="MCY9607317.1"/>
    <property type="molecule type" value="Genomic_DNA"/>
</dbReference>
<dbReference type="Proteomes" id="UP000315377">
    <property type="component" value="Chromosome"/>
</dbReference>
<dbReference type="CDD" id="cd03255">
    <property type="entry name" value="ABC_MJ0796_LolCDE_FtsE"/>
    <property type="match status" value="1"/>
</dbReference>
<keyword evidence="3" id="KW-0547">Nucleotide-binding</keyword>
<dbReference type="SMART" id="SM00382">
    <property type="entry name" value="AAA"/>
    <property type="match status" value="1"/>
</dbReference>
<dbReference type="GO" id="GO:0016887">
    <property type="term" value="F:ATP hydrolysis activity"/>
    <property type="evidence" value="ECO:0007669"/>
    <property type="project" value="InterPro"/>
</dbReference>
<dbReference type="InterPro" id="IPR017871">
    <property type="entry name" value="ABC_transporter-like_CS"/>
</dbReference>
<dbReference type="EMBL" id="CP041405">
    <property type="protein sequence ID" value="QDM44273.1"/>
    <property type="molecule type" value="Genomic_DNA"/>
</dbReference>
<dbReference type="PANTHER" id="PTHR42798">
    <property type="entry name" value="LIPOPROTEIN-RELEASING SYSTEM ATP-BINDING PROTEIN LOLD"/>
    <property type="match status" value="1"/>
</dbReference>
<dbReference type="SUPFAM" id="SSF52540">
    <property type="entry name" value="P-loop containing nucleoside triphosphate hydrolases"/>
    <property type="match status" value="1"/>
</dbReference>
<reference evidence="6 9" key="2">
    <citation type="submission" date="2022-05" db="EMBL/GenBank/DDBJ databases">
        <title>Genome Sequencing of Bee-Associated Microbes.</title>
        <authorList>
            <person name="Dunlap C."/>
        </authorList>
    </citation>
    <scope>NUCLEOTIDE SEQUENCE [LARGE SCALE GENOMIC DNA]</scope>
    <source>
        <strain evidence="6 9">NRRL B-14613</strain>
    </source>
</reference>
<evidence type="ECO:0000313" key="6">
    <source>
        <dbReference type="EMBL" id="MCY9607317.1"/>
    </source>
</evidence>
<evidence type="ECO:0000256" key="3">
    <source>
        <dbReference type="ARBA" id="ARBA00022741"/>
    </source>
</evidence>
<evidence type="ECO:0000256" key="1">
    <source>
        <dbReference type="ARBA" id="ARBA00005417"/>
    </source>
</evidence>
<proteinExistence type="inferred from homology"/>
<sequence length="253" mass="27760">MQNTILRTEKLCKTFSTGGIQRHVLKNVDISLLEGDFTIIMGSSGSGKSTLLYALSGMDKPSLGEVHFIGKNLTKLSHDQLAVFRRHYCGFVFQHICLLDNMSVLDNVLACGLLVNKNKQSVAATAKRLLAQVDLPESVWGNFPSQLSGGEAQRAGIVRALINHPKMVFADEPTGALNSASSDSVLDVMTEVNRNGQSMVVVTHDIKTALRGNRILYLRDGMIGGELDLGAYDADQNRDRQERLHAFLTEMGW</sequence>
<dbReference type="Gene3D" id="3.40.50.300">
    <property type="entry name" value="P-loop containing nucleotide triphosphate hydrolases"/>
    <property type="match status" value="1"/>
</dbReference>
<dbReference type="InterPro" id="IPR003593">
    <property type="entry name" value="AAA+_ATPase"/>
</dbReference>
<dbReference type="PROSITE" id="PS00211">
    <property type="entry name" value="ABC_TRANSPORTER_1"/>
    <property type="match status" value="1"/>
</dbReference>
<evidence type="ECO:0000313" key="8">
    <source>
        <dbReference type="Proteomes" id="UP000315377"/>
    </source>
</evidence>
<feature type="domain" description="ABC transporter" evidence="5">
    <location>
        <begin position="6"/>
        <end position="245"/>
    </location>
</feature>
<dbReference type="GeneID" id="76996850"/>
<dbReference type="PANTHER" id="PTHR42798:SF7">
    <property type="entry name" value="ALPHA-D-RIBOSE 1-METHYLPHOSPHONATE 5-TRIPHOSPHATE SYNTHASE SUBUNIT PHNL"/>
    <property type="match status" value="1"/>
</dbReference>
<protein>
    <submittedName>
        <fullName evidence="7">ABC transporter ATP-binding protein</fullName>
    </submittedName>
</protein>
<comment type="similarity">
    <text evidence="1">Belongs to the ABC transporter superfamily.</text>
</comment>
<keyword evidence="2" id="KW-0813">Transport</keyword>
<reference evidence="7 8" key="1">
    <citation type="submission" date="2019-07" db="EMBL/GenBank/DDBJ databases">
        <title>Paenibacillus thiaminolyticus NRRL B-4156.</title>
        <authorList>
            <person name="Hehnly C."/>
            <person name="Zhang L."/>
        </authorList>
    </citation>
    <scope>NUCLEOTIDE SEQUENCE [LARGE SCALE GENOMIC DNA]</scope>
    <source>
        <strain evidence="7 8">NRRL B-4156</strain>
    </source>
</reference>
<organism evidence="7 8">
    <name type="scientific">Paenibacillus thiaminolyticus</name>
    <name type="common">Bacillus thiaminolyticus</name>
    <dbReference type="NCBI Taxonomy" id="49283"/>
    <lineage>
        <taxon>Bacteria</taxon>
        <taxon>Bacillati</taxon>
        <taxon>Bacillota</taxon>
        <taxon>Bacilli</taxon>
        <taxon>Bacillales</taxon>
        <taxon>Paenibacillaceae</taxon>
        <taxon>Paenibacillus</taxon>
    </lineage>
</organism>